<evidence type="ECO:0000256" key="1">
    <source>
        <dbReference type="SAM" id="MobiDB-lite"/>
    </source>
</evidence>
<evidence type="ECO:0000259" key="2">
    <source>
        <dbReference type="Pfam" id="PF13976"/>
    </source>
</evidence>
<protein>
    <submittedName>
        <fullName evidence="3">Retrovirus-related Pol polyprotein from transposon TNT 1-94</fullName>
    </submittedName>
</protein>
<feature type="compositionally biased region" description="Polar residues" evidence="1">
    <location>
        <begin position="396"/>
        <end position="420"/>
    </location>
</feature>
<organism evidence="3">
    <name type="scientific">Tanacetum cinerariifolium</name>
    <name type="common">Dalmatian daisy</name>
    <name type="synonym">Chrysanthemum cinerariifolium</name>
    <dbReference type="NCBI Taxonomy" id="118510"/>
    <lineage>
        <taxon>Eukaryota</taxon>
        <taxon>Viridiplantae</taxon>
        <taxon>Streptophyta</taxon>
        <taxon>Embryophyta</taxon>
        <taxon>Tracheophyta</taxon>
        <taxon>Spermatophyta</taxon>
        <taxon>Magnoliopsida</taxon>
        <taxon>eudicotyledons</taxon>
        <taxon>Gunneridae</taxon>
        <taxon>Pentapetalae</taxon>
        <taxon>asterids</taxon>
        <taxon>campanulids</taxon>
        <taxon>Asterales</taxon>
        <taxon>Asteraceae</taxon>
        <taxon>Asteroideae</taxon>
        <taxon>Anthemideae</taxon>
        <taxon>Anthemidinae</taxon>
        <taxon>Tanacetum</taxon>
    </lineage>
</organism>
<feature type="compositionally biased region" description="Basic residues" evidence="1">
    <location>
        <begin position="430"/>
        <end position="441"/>
    </location>
</feature>
<reference evidence="3" key="1">
    <citation type="journal article" date="2019" name="Sci. Rep.">
        <title>Draft genome of Tanacetum cinerariifolium, the natural source of mosquito coil.</title>
        <authorList>
            <person name="Yamashiro T."/>
            <person name="Shiraishi A."/>
            <person name="Satake H."/>
            <person name="Nakayama K."/>
        </authorList>
    </citation>
    <scope>NUCLEOTIDE SEQUENCE</scope>
</reference>
<accession>A0A699HXG0</accession>
<comment type="caution">
    <text evidence="3">The sequence shown here is derived from an EMBL/GenBank/DDBJ whole genome shotgun (WGS) entry which is preliminary data.</text>
</comment>
<dbReference type="EMBL" id="BKCJ010217819">
    <property type="protein sequence ID" value="GEY87214.1"/>
    <property type="molecule type" value="Genomic_DNA"/>
</dbReference>
<name>A0A699HXG0_TANCI</name>
<feature type="region of interest" description="Disordered" evidence="1">
    <location>
        <begin position="396"/>
        <end position="441"/>
    </location>
</feature>
<gene>
    <name evidence="3" type="ORF">Tci_459188</name>
</gene>
<dbReference type="InterPro" id="IPR039537">
    <property type="entry name" value="Retrotran_Ty1/copia-like"/>
</dbReference>
<dbReference type="AlphaFoldDB" id="A0A699HXG0"/>
<evidence type="ECO:0000313" key="3">
    <source>
        <dbReference type="EMBL" id="GEY87214.1"/>
    </source>
</evidence>
<dbReference type="Pfam" id="PF13976">
    <property type="entry name" value="gag_pre-integrs"/>
    <property type="match status" value="1"/>
</dbReference>
<feature type="domain" description="GAG-pre-integrase" evidence="2">
    <location>
        <begin position="555"/>
        <end position="627"/>
    </location>
</feature>
<dbReference type="PANTHER" id="PTHR42648">
    <property type="entry name" value="TRANSPOSASE, PUTATIVE-RELATED"/>
    <property type="match status" value="1"/>
</dbReference>
<sequence length="766" mass="86215">MDPMISLCQKNTLAEYMILSGADNLEENGVIRTKKYAKLSAAKKIQVDCDMKATNIILQGLPADIYSLERECKMYDAFDKFTHIKGESLHTYYLRFTQLINDMNIYKMNVEQFQVNTKFLNSLPPEWSKFVTDVKLVKYFHTSYYDQLHVYLEQHELHANEVRLMRERNQDPFAFVANQQMTPPHFNTYQQGLLNAITIKVKDIWLDPGILAAQAQTIIPHNAASQTEDLDTYDSDYDDLSNAQAVLMANISNYGSNVILEMEAVVQQSLVDKQCLEIANKELLLENDRLSQQIISQDIVSIVMNCMSLNVDCMNVGKATVDNAAQIPSAITVVPGMFKLDFEPLAPMLVHNKESHSYYLKHTRKQADILQGIVEQAKAQQPFDNALDFALKCSTSASGSKPSGNTKNNRISQPSSSNKSNKVEDQPRSIKSRKNHKNHVKKVKCDDHVMQSISNANSVSVSINNAPVKNSMNDVKSGCLCAICGKCMIDETHHECVQLGSIATDIPSSSSLVMTGCPDCTMIRERPDFKDYEKITCFIRNLEGVDLISMSRDTNLYTISLDDMLKSSMICLLSKASKTKSWLWHRRLSHLNFGTLNKLAKDSLVRGIPRLKFEKDHLCSACALGKSKKSSHQPKAEDTNQEKLYILHMDLCGPMCVASIKEKRIYNKRTRIITETIHVTFDELSAMASEQFSLGLGLHVMTPATPSTGLVSNPVSQKPCIPPNKDDWDRLFQPMFDEYFNPTTIDVSLVQEVVALRAEVLAESLV</sequence>
<dbReference type="PANTHER" id="PTHR42648:SF18">
    <property type="entry name" value="RETROTRANSPOSON, UNCLASSIFIED-LIKE PROTEIN"/>
    <property type="match status" value="1"/>
</dbReference>
<dbReference type="InterPro" id="IPR025724">
    <property type="entry name" value="GAG-pre-integrase_dom"/>
</dbReference>
<proteinExistence type="predicted"/>